<feature type="binding site" evidence="14">
    <location>
        <position position="423"/>
    </location>
    <ligand>
        <name>ATP</name>
        <dbReference type="ChEBI" id="CHEBI:30616"/>
    </ligand>
</feature>
<evidence type="ECO:0000256" key="5">
    <source>
        <dbReference type="ARBA" id="ARBA00022741"/>
    </source>
</evidence>
<dbReference type="Pfam" id="PF13246">
    <property type="entry name" value="Cation_ATPase"/>
    <property type="match status" value="1"/>
</dbReference>
<organism evidence="20 21">
    <name type="scientific">Striga hermonthica</name>
    <name type="common">Purple witchweed</name>
    <name type="synonym">Buchnera hermonthica</name>
    <dbReference type="NCBI Taxonomy" id="68872"/>
    <lineage>
        <taxon>Eukaryota</taxon>
        <taxon>Viridiplantae</taxon>
        <taxon>Streptophyta</taxon>
        <taxon>Embryophyta</taxon>
        <taxon>Tracheophyta</taxon>
        <taxon>Spermatophyta</taxon>
        <taxon>Magnoliopsida</taxon>
        <taxon>eudicotyledons</taxon>
        <taxon>Gunneridae</taxon>
        <taxon>Pentapetalae</taxon>
        <taxon>asterids</taxon>
        <taxon>lamiids</taxon>
        <taxon>Lamiales</taxon>
        <taxon>Orobanchaceae</taxon>
        <taxon>Buchnereae</taxon>
        <taxon>Striga</taxon>
    </lineage>
</organism>
<evidence type="ECO:0000256" key="16">
    <source>
        <dbReference type="RuleBase" id="RU362033"/>
    </source>
</evidence>
<feature type="binding site" evidence="14">
    <location>
        <position position="535"/>
    </location>
    <ligand>
        <name>ATP</name>
        <dbReference type="ChEBI" id="CHEBI:30616"/>
    </ligand>
</feature>
<dbReference type="GO" id="GO:0000287">
    <property type="term" value="F:magnesium ion binding"/>
    <property type="evidence" value="ECO:0007669"/>
    <property type="project" value="UniProtKB-UniRule"/>
</dbReference>
<feature type="binding site" evidence="14">
    <location>
        <position position="856"/>
    </location>
    <ligand>
        <name>ATP</name>
        <dbReference type="ChEBI" id="CHEBI:30616"/>
    </ligand>
</feature>
<keyword evidence="3 16" id="KW-0812">Transmembrane</keyword>
<evidence type="ECO:0000256" key="9">
    <source>
        <dbReference type="ARBA" id="ARBA00022989"/>
    </source>
</evidence>
<evidence type="ECO:0000256" key="14">
    <source>
        <dbReference type="PIRSR" id="PIRSR606539-2"/>
    </source>
</evidence>
<keyword evidence="8 16" id="KW-1278">Translocase</keyword>
<feature type="transmembrane region" description="Helical" evidence="16">
    <location>
        <begin position="1029"/>
        <end position="1054"/>
    </location>
</feature>
<feature type="transmembrane region" description="Helical" evidence="16">
    <location>
        <begin position="354"/>
        <end position="376"/>
    </location>
</feature>
<reference evidence="20" key="1">
    <citation type="submission" date="2019-12" db="EMBL/GenBank/DDBJ databases">
        <authorList>
            <person name="Scholes J."/>
        </authorList>
    </citation>
    <scope>NUCLEOTIDE SEQUENCE</scope>
</reference>
<keyword evidence="9 16" id="KW-1133">Transmembrane helix</keyword>
<dbReference type="SFLD" id="SFLDG00002">
    <property type="entry name" value="C1.7:_P-type_atpase_like"/>
    <property type="match status" value="1"/>
</dbReference>
<evidence type="ECO:0000256" key="4">
    <source>
        <dbReference type="ARBA" id="ARBA00022723"/>
    </source>
</evidence>
<dbReference type="Pfam" id="PF16209">
    <property type="entry name" value="PhoLip_ATPase_N"/>
    <property type="match status" value="1"/>
</dbReference>
<dbReference type="InterPro" id="IPR023298">
    <property type="entry name" value="ATPase_P-typ_TM_dom_sf"/>
</dbReference>
<dbReference type="GO" id="GO:0140326">
    <property type="term" value="F:ATPase-coupled intramembrane lipid transporter activity"/>
    <property type="evidence" value="ECO:0007669"/>
    <property type="project" value="UniProtKB-EC"/>
</dbReference>
<dbReference type="CDD" id="cd02073">
    <property type="entry name" value="P-type_ATPase_APLT_Dnf-like"/>
    <property type="match status" value="1"/>
</dbReference>
<dbReference type="Pfam" id="PF16212">
    <property type="entry name" value="PhoLip_ATPase_C"/>
    <property type="match status" value="1"/>
</dbReference>
<comment type="function">
    <text evidence="12">Involved in transport of phospholipids.</text>
</comment>
<feature type="region of interest" description="Disordered" evidence="17">
    <location>
        <begin position="1181"/>
        <end position="1206"/>
    </location>
</feature>
<dbReference type="EC" id="7.6.2.1" evidence="16"/>
<comment type="caution">
    <text evidence="20">The sequence shown here is derived from an EMBL/GenBank/DDBJ whole genome shotgun (WGS) entry which is preliminary data.</text>
</comment>
<keyword evidence="6 14" id="KW-0067">ATP-binding</keyword>
<dbReference type="FunFam" id="3.40.1110.10:FF:000042">
    <property type="entry name" value="Phospholipid-transporting ATPase"/>
    <property type="match status" value="1"/>
</dbReference>
<dbReference type="InterPro" id="IPR023214">
    <property type="entry name" value="HAD_sf"/>
</dbReference>
<comment type="similarity">
    <text evidence="2 16">Belongs to the cation transport ATPase (P-type) (TC 3.A.3) family. Type IV subfamily.</text>
</comment>
<evidence type="ECO:0000256" key="15">
    <source>
        <dbReference type="PIRSR" id="PIRSR606539-3"/>
    </source>
</evidence>
<proteinExistence type="inferred from homology"/>
<feature type="transmembrane region" description="Helical" evidence="16">
    <location>
        <begin position="1100"/>
        <end position="1120"/>
    </location>
</feature>
<feature type="binding site" evidence="15">
    <location>
        <position position="424"/>
    </location>
    <ligand>
        <name>Mg(2+)</name>
        <dbReference type="ChEBI" id="CHEBI:18420"/>
    </ligand>
</feature>
<evidence type="ECO:0000256" key="1">
    <source>
        <dbReference type="ARBA" id="ARBA00004141"/>
    </source>
</evidence>
<evidence type="ECO:0000256" key="8">
    <source>
        <dbReference type="ARBA" id="ARBA00022967"/>
    </source>
</evidence>
<feature type="transmembrane region" description="Helical" evidence="16">
    <location>
        <begin position="302"/>
        <end position="323"/>
    </location>
</feature>
<dbReference type="NCBIfam" id="TIGR01652">
    <property type="entry name" value="ATPase-Plipid"/>
    <property type="match status" value="1"/>
</dbReference>
<dbReference type="PANTHER" id="PTHR24092">
    <property type="entry name" value="PROBABLE PHOSPHOLIPID-TRANSPORTING ATPASE"/>
    <property type="match status" value="1"/>
</dbReference>
<feature type="transmembrane region" description="Helical" evidence="16">
    <location>
        <begin position="914"/>
        <end position="931"/>
    </location>
</feature>
<feature type="transmembrane region" description="Helical" evidence="16">
    <location>
        <begin position="943"/>
        <end position="963"/>
    </location>
</feature>
<feature type="region of interest" description="Disordered" evidence="17">
    <location>
        <begin position="455"/>
        <end position="477"/>
    </location>
</feature>
<dbReference type="GO" id="GO:0016887">
    <property type="term" value="F:ATP hydrolysis activity"/>
    <property type="evidence" value="ECO:0007669"/>
    <property type="project" value="InterPro"/>
</dbReference>
<feature type="binding site" evidence="14">
    <location>
        <position position="422"/>
    </location>
    <ligand>
        <name>ATP</name>
        <dbReference type="ChEBI" id="CHEBI:30616"/>
    </ligand>
</feature>
<feature type="binding site" evidence="14">
    <location>
        <position position="605"/>
    </location>
    <ligand>
        <name>ATP</name>
        <dbReference type="ChEBI" id="CHEBI:30616"/>
    </ligand>
</feature>
<feature type="binding site" evidence="14">
    <location>
        <position position="639"/>
    </location>
    <ligand>
        <name>ATP</name>
        <dbReference type="ChEBI" id="CHEBI:30616"/>
    </ligand>
</feature>
<feature type="transmembrane region" description="Helical" evidence="16">
    <location>
        <begin position="80"/>
        <end position="96"/>
    </location>
</feature>
<dbReference type="GO" id="GO:0005524">
    <property type="term" value="F:ATP binding"/>
    <property type="evidence" value="ECO:0007669"/>
    <property type="project" value="UniProtKB-UniRule"/>
</dbReference>
<dbReference type="NCBIfam" id="TIGR01494">
    <property type="entry name" value="ATPase_P-type"/>
    <property type="match status" value="1"/>
</dbReference>
<evidence type="ECO:0000256" key="2">
    <source>
        <dbReference type="ARBA" id="ARBA00008109"/>
    </source>
</evidence>
<evidence type="ECO:0000256" key="12">
    <source>
        <dbReference type="ARBA" id="ARBA00054150"/>
    </source>
</evidence>
<dbReference type="SUPFAM" id="SSF81660">
    <property type="entry name" value="Metal cation-transporting ATPase, ATP-binding domain N"/>
    <property type="match status" value="1"/>
</dbReference>
<keyword evidence="10 16" id="KW-0472">Membrane</keyword>
<feature type="binding site" evidence="14">
    <location>
        <position position="833"/>
    </location>
    <ligand>
        <name>ATP</name>
        <dbReference type="ChEBI" id="CHEBI:30616"/>
    </ligand>
</feature>
<dbReference type="InterPro" id="IPR008250">
    <property type="entry name" value="ATPase_P-typ_transduc_dom_A_sf"/>
</dbReference>
<evidence type="ECO:0000256" key="3">
    <source>
        <dbReference type="ARBA" id="ARBA00022692"/>
    </source>
</evidence>
<feature type="binding site" evidence="14">
    <location>
        <position position="827"/>
    </location>
    <ligand>
        <name>ATP</name>
        <dbReference type="ChEBI" id="CHEBI:30616"/>
    </ligand>
</feature>
<evidence type="ECO:0000313" key="20">
    <source>
        <dbReference type="EMBL" id="CAA0822452.1"/>
    </source>
</evidence>
<feature type="domain" description="P-type ATPase C-terminal" evidence="19">
    <location>
        <begin position="879"/>
        <end position="1129"/>
    </location>
</feature>
<comment type="cofactor">
    <cofactor evidence="15">
        <name>Mg(2+)</name>
        <dbReference type="ChEBI" id="CHEBI:18420"/>
    </cofactor>
</comment>
<dbReference type="InterPro" id="IPR032630">
    <property type="entry name" value="P_typ_ATPase_c"/>
</dbReference>
<dbReference type="OrthoDB" id="377733at2759"/>
<dbReference type="InterPro" id="IPR001757">
    <property type="entry name" value="P_typ_ATPase"/>
</dbReference>
<evidence type="ECO:0000256" key="6">
    <source>
        <dbReference type="ARBA" id="ARBA00022840"/>
    </source>
</evidence>
<dbReference type="SFLD" id="SFLDS00003">
    <property type="entry name" value="Haloacid_Dehalogenase"/>
    <property type="match status" value="1"/>
</dbReference>
<protein>
    <recommendedName>
        <fullName evidence="16">Phospholipid-transporting ATPase</fullName>
        <ecNumber evidence="16">7.6.2.1</ecNumber>
    </recommendedName>
</protein>
<dbReference type="Gene3D" id="3.40.50.1000">
    <property type="entry name" value="HAD superfamily/HAD-like"/>
    <property type="match status" value="1"/>
</dbReference>
<sequence length="1380" mass="156300">MRTGRNKRFNFSRIYSFKCCGKGSSKDDLSRIGGPGYSREVYCNEPDGLDASLRNYSTNYVRTTKYTAATFLPKSLFEQFRRVANFYFLVIGTLSFTPLAPYSAVSAIIPLIVVISATMAKEGIEDWRRKQQDVEVNNRKVKVHEGNGNFRPTEWKNLKVGHIVKIEKDNFFPADLLLLSSSYDDAVCYVETMNLDGETNLKLKQGLEATSSLNQEDIKDFRALVKCENPNANLYSFVGSMEYEGCQYPLSPQNLLLRDSKLRNTDHVFGLVIFTGHDTKVIQNSTSPPSKRSKIERKMDKIVYLLFGILFTIALIGSVYFGVVTKRDLNRRWYLRPDESNIFFDPKRAPAAGVYHFLTALLLYGYLIPISLYVSIEIVKVLQSIFINRDVFMYYEEGDKPARARTSNLNEELGQVDTILSDKTGTLTCNSMEFVKCSVGGTAYGHGMTEVEKATAKRKGSSLNGNDDVDSPKRSSSVKGFNFDDERIANGNWVNELRSDVVQSFFRLLAICHTAIPDVDENTGKTTYEAESPDEAAFVIAARELGFEFFKRTQKNVYMKELNPISGKIVERSFELLNVLEFNSSRKRMSVIVRDEEGRLLLLCKGADSVMFERLAKNGREFEEQTREHMHEYANAGLRTLILAYRDLSEEEYKTFDKKFLEAKNSVCADRETLIDDVTEGIEKNLILLGATAVEDKLQHGVPECIDKLAQAGIKIWVLTGDKMETAINIGYACSLLRQEMRQIIITLDMPEIIALEKMGEKDAIVKASKRSVVRQINDGKDQVAKLSSDAFALIIDGKSLVYALHDDSKKTFLELATSCASVICCRSSPKQKALVTRLVKEGTKRTTLAIGDGANDVGMLQEADIGIGISGVEGMQAVMSSDIAIAQFRFLERLLLVHGHWCYRRISSMICYFFYKNITFGFTVFLYEAHTSFSGQPAYNDWFLSLYNIFFTSLPVIAMGVFDQDVSARFCLKFPMLYQEGVRNMLFSWSRIIGWILNGIMSALIIFFFCVQALGLHAFNRAGKVPEYQILGATMYTCLVWVVNCQMALAISYFTLIQHIVIWGGIILWYIFLLIYGAMPYRISTTAHAVLVESLAPAPSFYVVTFLVVISALVPYFVYNSVQMRFFPMYHGIIQWIRHEGQLDDSEYCNNMVRQRSKRPSTVGFKAQKKNDFIHFSTGVRRPWSSDGDRQGAETASGNGQERRAYEGMTPVHPQILSILQNLQEGQVKLQEGMVKLQEGLVQHQLSLNQTNLRLDATIKVASARHINKSITFNEPDVAFEVLPKQLPDHPWKNPPDVQGTNLDGSYQVGDNPPAGLVPRNIVELRDMMRLDVPAFRSRLRLIYWFYNDPHISIPADANRDRCFQGWYNLESFLGFPEE</sequence>
<dbReference type="Proteomes" id="UP001153555">
    <property type="component" value="Unassembled WGS sequence"/>
</dbReference>
<evidence type="ECO:0000256" key="11">
    <source>
        <dbReference type="ARBA" id="ARBA00034036"/>
    </source>
</evidence>
<dbReference type="GO" id="GO:1901703">
    <property type="term" value="P:protein localization involved in auxin polar transport"/>
    <property type="evidence" value="ECO:0007669"/>
    <property type="project" value="UniProtKB-ARBA"/>
</dbReference>
<feature type="binding site" evidence="14">
    <location>
        <position position="857"/>
    </location>
    <ligand>
        <name>ATP</name>
        <dbReference type="ChEBI" id="CHEBI:30616"/>
    </ligand>
</feature>
<evidence type="ECO:0000256" key="10">
    <source>
        <dbReference type="ARBA" id="ARBA00023136"/>
    </source>
</evidence>
<evidence type="ECO:0000259" key="19">
    <source>
        <dbReference type="Pfam" id="PF16212"/>
    </source>
</evidence>
<dbReference type="InterPro" id="IPR018303">
    <property type="entry name" value="ATPase_P-typ_P_site"/>
</dbReference>
<dbReference type="GO" id="GO:0005886">
    <property type="term" value="C:plasma membrane"/>
    <property type="evidence" value="ECO:0007669"/>
    <property type="project" value="TreeGrafter"/>
</dbReference>
<comment type="catalytic activity">
    <reaction evidence="11 16">
        <text>ATP + H2O + phospholipidSide 1 = ADP + phosphate + phospholipidSide 2.</text>
        <dbReference type="EC" id="7.6.2.1"/>
    </reaction>
</comment>
<dbReference type="Gene3D" id="2.70.150.10">
    <property type="entry name" value="Calcium-transporting ATPase, cytoplasmic transduction domain A"/>
    <property type="match status" value="1"/>
</dbReference>
<comment type="subcellular location">
    <subcellularLocation>
        <location evidence="1 16">Membrane</location>
        <topology evidence="1 16">Multi-pass membrane protein</topology>
    </subcellularLocation>
</comment>
<keyword evidence="21" id="KW-1185">Reference proteome</keyword>
<feature type="binding site" evidence="14">
    <location>
        <position position="424"/>
    </location>
    <ligand>
        <name>ATP</name>
        <dbReference type="ChEBI" id="CHEBI:30616"/>
    </ligand>
</feature>
<dbReference type="InterPro" id="IPR044492">
    <property type="entry name" value="P_typ_ATPase_HD_dom"/>
</dbReference>
<dbReference type="PROSITE" id="PS00154">
    <property type="entry name" value="ATPASE_E1_E2"/>
    <property type="match status" value="1"/>
</dbReference>
<feature type="binding site" evidence="15">
    <location>
        <position position="853"/>
    </location>
    <ligand>
        <name>Mg(2+)</name>
        <dbReference type="ChEBI" id="CHEBI:18420"/>
    </ligand>
</feature>
<feature type="binding site" evidence="15">
    <location>
        <position position="857"/>
    </location>
    <ligand>
        <name>Mg(2+)</name>
        <dbReference type="ChEBI" id="CHEBI:18420"/>
    </ligand>
</feature>
<dbReference type="Gene3D" id="3.40.1110.10">
    <property type="entry name" value="Calcium-transporting ATPase, cytoplasmic domain N"/>
    <property type="match status" value="1"/>
</dbReference>
<feature type="transmembrane region" description="Helical" evidence="16">
    <location>
        <begin position="993"/>
        <end position="1017"/>
    </location>
</feature>
<keyword evidence="4 15" id="KW-0479">Metal-binding</keyword>
<dbReference type="GO" id="GO:0045332">
    <property type="term" value="P:phospholipid translocation"/>
    <property type="evidence" value="ECO:0007669"/>
    <property type="project" value="TreeGrafter"/>
</dbReference>
<evidence type="ECO:0000313" key="21">
    <source>
        <dbReference type="Proteomes" id="UP001153555"/>
    </source>
</evidence>
<evidence type="ECO:0000256" key="7">
    <source>
        <dbReference type="ARBA" id="ARBA00022842"/>
    </source>
</evidence>
<evidence type="ECO:0000256" key="17">
    <source>
        <dbReference type="SAM" id="MobiDB-lite"/>
    </source>
</evidence>
<keyword evidence="7 15" id="KW-0460">Magnesium</keyword>
<feature type="binding site" evidence="14">
    <location>
        <position position="582"/>
    </location>
    <ligand>
        <name>ATP</name>
        <dbReference type="ChEBI" id="CHEBI:30616"/>
    </ligand>
</feature>
<dbReference type="SUPFAM" id="SSF56784">
    <property type="entry name" value="HAD-like"/>
    <property type="match status" value="1"/>
</dbReference>
<evidence type="ECO:0000259" key="18">
    <source>
        <dbReference type="Pfam" id="PF16209"/>
    </source>
</evidence>
<feature type="binding site" evidence="14">
    <location>
        <position position="721"/>
    </location>
    <ligand>
        <name>ATP</name>
        <dbReference type="ChEBI" id="CHEBI:30616"/>
    </ligand>
</feature>
<feature type="active site" description="4-aspartylphosphate intermediate" evidence="13">
    <location>
        <position position="422"/>
    </location>
</feature>
<feature type="binding site" evidence="14">
    <location>
        <position position="720"/>
    </location>
    <ligand>
        <name>ATP</name>
        <dbReference type="ChEBI" id="CHEBI:30616"/>
    </ligand>
</feature>
<dbReference type="SFLD" id="SFLDF00027">
    <property type="entry name" value="p-type_atpase"/>
    <property type="match status" value="1"/>
</dbReference>
<feature type="binding site" evidence="14">
    <location>
        <position position="722"/>
    </location>
    <ligand>
        <name>ATP</name>
        <dbReference type="ChEBI" id="CHEBI:30616"/>
    </ligand>
</feature>
<name>A0A9N7N3V3_STRHE</name>
<gene>
    <name evidence="20" type="ORF">SHERM_19924</name>
</gene>
<evidence type="ECO:0000256" key="13">
    <source>
        <dbReference type="PIRSR" id="PIRSR606539-1"/>
    </source>
</evidence>
<dbReference type="SUPFAM" id="SSF81665">
    <property type="entry name" value="Calcium ATPase, transmembrane domain M"/>
    <property type="match status" value="1"/>
</dbReference>
<feature type="domain" description="P-type ATPase N-terminal" evidence="18">
    <location>
        <begin position="41"/>
        <end position="108"/>
    </location>
</feature>
<dbReference type="InterPro" id="IPR036412">
    <property type="entry name" value="HAD-like_sf"/>
</dbReference>
<dbReference type="InterPro" id="IPR032631">
    <property type="entry name" value="P-type_ATPase_N"/>
</dbReference>
<feature type="transmembrane region" description="Helical" evidence="16">
    <location>
        <begin position="1061"/>
        <end position="1080"/>
    </location>
</feature>
<accession>A0A9N7N3V3</accession>
<dbReference type="FunFam" id="2.70.150.10:FF:000023">
    <property type="entry name" value="Phospholipid-transporting ATPase"/>
    <property type="match status" value="1"/>
</dbReference>
<feature type="transmembrane region" description="Helical" evidence="16">
    <location>
        <begin position="102"/>
        <end position="120"/>
    </location>
</feature>
<dbReference type="SUPFAM" id="SSF81653">
    <property type="entry name" value="Calcium ATPase, transduction domain A"/>
    <property type="match status" value="1"/>
</dbReference>
<dbReference type="FunFam" id="3.40.50.1000:FF:000014">
    <property type="entry name" value="Phospholipid-transporting ATPase"/>
    <property type="match status" value="1"/>
</dbReference>
<dbReference type="PRINTS" id="PR00119">
    <property type="entry name" value="CATATPASE"/>
</dbReference>
<dbReference type="EMBL" id="CACSLK010023397">
    <property type="protein sequence ID" value="CAA0822452.1"/>
    <property type="molecule type" value="Genomic_DNA"/>
</dbReference>
<dbReference type="PANTHER" id="PTHR24092:SF175">
    <property type="entry name" value="PHOSPHOLIPID-TRANSPORTING ATPASE"/>
    <property type="match status" value="1"/>
</dbReference>
<feature type="binding site" evidence="15">
    <location>
        <position position="422"/>
    </location>
    <ligand>
        <name>Mg(2+)</name>
        <dbReference type="ChEBI" id="CHEBI:18420"/>
    </ligand>
</feature>
<dbReference type="InterPro" id="IPR006539">
    <property type="entry name" value="P-type_ATPase_IV"/>
</dbReference>
<dbReference type="InterPro" id="IPR023299">
    <property type="entry name" value="ATPase_P-typ_cyto_dom_N"/>
</dbReference>
<keyword evidence="5 14" id="KW-0547">Nucleotide-binding</keyword>